<name>X1TAD1_9ZZZZ</name>
<gene>
    <name evidence="1" type="ORF">S12H4_30226</name>
</gene>
<dbReference type="EMBL" id="BARW01017513">
    <property type="protein sequence ID" value="GAJ02239.1"/>
    <property type="molecule type" value="Genomic_DNA"/>
</dbReference>
<accession>X1TAD1</accession>
<dbReference type="PANTHER" id="PTHR40084:SF1">
    <property type="entry name" value="PHOSPHOTRANSFERASE"/>
    <property type="match status" value="1"/>
</dbReference>
<reference evidence="1" key="1">
    <citation type="journal article" date="2014" name="Front. Microbiol.">
        <title>High frequency of phylogenetically diverse reductive dehalogenase-homologous genes in deep subseafloor sedimentary metagenomes.</title>
        <authorList>
            <person name="Kawai M."/>
            <person name="Futagami T."/>
            <person name="Toyoda A."/>
            <person name="Takaki Y."/>
            <person name="Nishi S."/>
            <person name="Hori S."/>
            <person name="Arai W."/>
            <person name="Tsubouchi T."/>
            <person name="Morono Y."/>
            <person name="Uchiyama I."/>
            <person name="Ito T."/>
            <person name="Fujiyama A."/>
            <person name="Inagaki F."/>
            <person name="Takami H."/>
        </authorList>
    </citation>
    <scope>NUCLEOTIDE SEQUENCE</scope>
    <source>
        <strain evidence="1">Expedition CK06-06</strain>
    </source>
</reference>
<comment type="caution">
    <text evidence="1">The sequence shown here is derived from an EMBL/GenBank/DDBJ whole genome shotgun (WGS) entry which is preliminary data.</text>
</comment>
<evidence type="ECO:0000313" key="1">
    <source>
        <dbReference type="EMBL" id="GAJ02239.1"/>
    </source>
</evidence>
<dbReference type="AlphaFoldDB" id="X1TAD1"/>
<protein>
    <submittedName>
        <fullName evidence="1">Uncharacterized protein</fullName>
    </submittedName>
</protein>
<feature type="non-terminal residue" evidence="1">
    <location>
        <position position="83"/>
    </location>
</feature>
<proteinExistence type="predicted"/>
<organism evidence="1">
    <name type="scientific">marine sediment metagenome</name>
    <dbReference type="NCBI Taxonomy" id="412755"/>
    <lineage>
        <taxon>unclassified sequences</taxon>
        <taxon>metagenomes</taxon>
        <taxon>ecological metagenomes</taxon>
    </lineage>
</organism>
<dbReference type="PANTHER" id="PTHR40084">
    <property type="entry name" value="PHOSPHOHYDROLASE, PHP FAMILY"/>
    <property type="match status" value="1"/>
</dbReference>
<sequence length="83" mass="9740">MGTGDFTHPGWLKELKEQFEPAEHGLFKVKQEYKKKIYFPVEDDVRFILTAEISNIYKKNGKVRKVHNVVFAPSFEVVEKIQN</sequence>